<dbReference type="Pfam" id="PF04347">
    <property type="entry name" value="FliO"/>
    <property type="match status" value="1"/>
</dbReference>
<reference evidence="7" key="1">
    <citation type="submission" date="2021-01" db="EMBL/GenBank/DDBJ databases">
        <title>Genome public.</title>
        <authorList>
            <person name="Liu C."/>
            <person name="Sun Q."/>
        </authorList>
    </citation>
    <scope>NUCLEOTIDE SEQUENCE</scope>
    <source>
        <strain evidence="7">YIM B02565</strain>
    </source>
</reference>
<keyword evidence="3 6" id="KW-0812">Transmembrane</keyword>
<dbReference type="Proteomes" id="UP000623681">
    <property type="component" value="Unassembled WGS sequence"/>
</dbReference>
<evidence type="ECO:0000256" key="2">
    <source>
        <dbReference type="ARBA" id="ARBA00022475"/>
    </source>
</evidence>
<gene>
    <name evidence="7" type="ORF">JK634_14085</name>
</gene>
<feature type="transmembrane region" description="Helical" evidence="6">
    <location>
        <begin position="7"/>
        <end position="29"/>
    </location>
</feature>
<keyword evidence="4 6" id="KW-1133">Transmembrane helix</keyword>
<evidence type="ECO:0000256" key="4">
    <source>
        <dbReference type="ARBA" id="ARBA00022989"/>
    </source>
</evidence>
<name>A0A937K5E9_9CLOT</name>
<keyword evidence="5 6" id="KW-0472">Membrane</keyword>
<dbReference type="RefSeq" id="WP_202768320.1">
    <property type="nucleotide sequence ID" value="NZ_JAESWA010000023.1"/>
</dbReference>
<keyword evidence="7" id="KW-0282">Flagellum</keyword>
<dbReference type="InterPro" id="IPR022781">
    <property type="entry name" value="Flagellar_biosynth_FliO"/>
</dbReference>
<organism evidence="7 8">
    <name type="scientific">Clostridium paridis</name>
    <dbReference type="NCBI Taxonomy" id="2803863"/>
    <lineage>
        <taxon>Bacteria</taxon>
        <taxon>Bacillati</taxon>
        <taxon>Bacillota</taxon>
        <taxon>Clostridia</taxon>
        <taxon>Eubacteriales</taxon>
        <taxon>Clostridiaceae</taxon>
        <taxon>Clostridium</taxon>
    </lineage>
</organism>
<keyword evidence="2" id="KW-1003">Cell membrane</keyword>
<comment type="subcellular location">
    <subcellularLocation>
        <location evidence="1">Cell membrane</location>
    </subcellularLocation>
</comment>
<evidence type="ECO:0000313" key="8">
    <source>
        <dbReference type="Proteomes" id="UP000623681"/>
    </source>
</evidence>
<keyword evidence="8" id="KW-1185">Reference proteome</keyword>
<sequence>MTDTIELVFRLAIVLPLILFLLIITLRFINKKSNTLTNGRYLNVVERIQISKECYITIVKMGEVGFVMAVSPGNTAVVKELSKEELESIMRDKKQSQQELIDTYQKYVLACSDTLKDKFKKFRDRGRGNE</sequence>
<keyword evidence="7" id="KW-0966">Cell projection</keyword>
<protein>
    <submittedName>
        <fullName evidence="7">Flagellar biosynthetic protein FliO</fullName>
    </submittedName>
</protein>
<keyword evidence="7" id="KW-0969">Cilium</keyword>
<evidence type="ECO:0000256" key="3">
    <source>
        <dbReference type="ARBA" id="ARBA00022692"/>
    </source>
</evidence>
<dbReference type="AlphaFoldDB" id="A0A937K5E9"/>
<dbReference type="GO" id="GO:0044781">
    <property type="term" value="P:bacterial-type flagellum organization"/>
    <property type="evidence" value="ECO:0007669"/>
    <property type="project" value="InterPro"/>
</dbReference>
<proteinExistence type="predicted"/>
<accession>A0A937K5E9</accession>
<dbReference type="EMBL" id="JAESWA010000023">
    <property type="protein sequence ID" value="MBL4932939.1"/>
    <property type="molecule type" value="Genomic_DNA"/>
</dbReference>
<dbReference type="GO" id="GO:0016020">
    <property type="term" value="C:membrane"/>
    <property type="evidence" value="ECO:0007669"/>
    <property type="project" value="InterPro"/>
</dbReference>
<evidence type="ECO:0000256" key="1">
    <source>
        <dbReference type="ARBA" id="ARBA00004236"/>
    </source>
</evidence>
<evidence type="ECO:0000256" key="6">
    <source>
        <dbReference type="SAM" id="Phobius"/>
    </source>
</evidence>
<comment type="caution">
    <text evidence="7">The sequence shown here is derived from an EMBL/GenBank/DDBJ whole genome shotgun (WGS) entry which is preliminary data.</text>
</comment>
<evidence type="ECO:0000313" key="7">
    <source>
        <dbReference type="EMBL" id="MBL4932939.1"/>
    </source>
</evidence>
<evidence type="ECO:0000256" key="5">
    <source>
        <dbReference type="ARBA" id="ARBA00023136"/>
    </source>
</evidence>